<organism evidence="1">
    <name type="scientific">marine metagenome</name>
    <dbReference type="NCBI Taxonomy" id="408172"/>
    <lineage>
        <taxon>unclassified sequences</taxon>
        <taxon>metagenomes</taxon>
        <taxon>ecological metagenomes</taxon>
    </lineage>
</organism>
<protein>
    <recommendedName>
        <fullName evidence="2">Major tropism determinant N-terminal domain-containing protein</fullName>
    </recommendedName>
</protein>
<dbReference type="EMBL" id="UINC01189772">
    <property type="protein sequence ID" value="SVE03612.1"/>
    <property type="molecule type" value="Genomic_DNA"/>
</dbReference>
<gene>
    <name evidence="1" type="ORF">METZ01_LOCUS456466</name>
</gene>
<evidence type="ECO:0000313" key="1">
    <source>
        <dbReference type="EMBL" id="SVE03612.1"/>
    </source>
</evidence>
<reference evidence="1" key="1">
    <citation type="submission" date="2018-05" db="EMBL/GenBank/DDBJ databases">
        <authorList>
            <person name="Lanie J.A."/>
            <person name="Ng W.-L."/>
            <person name="Kazmierczak K.M."/>
            <person name="Andrzejewski T.M."/>
            <person name="Davidsen T.M."/>
            <person name="Wayne K.J."/>
            <person name="Tettelin H."/>
            <person name="Glass J.I."/>
            <person name="Rusch D."/>
            <person name="Podicherti R."/>
            <person name="Tsui H.-C.T."/>
            <person name="Winkler M.E."/>
        </authorList>
    </citation>
    <scope>NUCLEOTIDE SEQUENCE</scope>
</reference>
<accession>A0A383A750</accession>
<dbReference type="AlphaFoldDB" id="A0A383A750"/>
<proteinExistence type="predicted"/>
<evidence type="ECO:0008006" key="2">
    <source>
        <dbReference type="Google" id="ProtNLM"/>
    </source>
</evidence>
<name>A0A383A750_9ZZZZ</name>
<sequence>MATTILLKRNITSTEAPTSSELQIGELAANLYGTNGGALYTKNADGQIVNLTSSVQAG</sequence>
<feature type="non-terminal residue" evidence="1">
    <location>
        <position position="58"/>
    </location>
</feature>